<keyword evidence="3 6" id="KW-1133">Transmembrane helix</keyword>
<dbReference type="PANTHER" id="PTHR24064">
    <property type="entry name" value="SOLUTE CARRIER FAMILY 22 MEMBER"/>
    <property type="match status" value="1"/>
</dbReference>
<evidence type="ECO:0000259" key="7">
    <source>
        <dbReference type="PROSITE" id="PS50850"/>
    </source>
</evidence>
<accession>A0ABD2JHQ4</accession>
<evidence type="ECO:0000256" key="5">
    <source>
        <dbReference type="SAM" id="MobiDB-lite"/>
    </source>
</evidence>
<gene>
    <name evidence="8" type="ORF">niasHS_006554</name>
</gene>
<dbReference type="Proteomes" id="UP001620645">
    <property type="component" value="Unassembled WGS sequence"/>
</dbReference>
<sequence>MASKHQMIATPMEYMYNLDADKVLERFGKYGRYQMIVYLMAALNFFIFSYKTTVISLIAEPQTNCTLHANDSSLSLNDSRHYVTLATDFGIGCEDKHLLEHANGAFMLGNFLFTALATYSADRFGRRPIFLLSLWSIVVLSVACAFAPSYEWFLFFRFFSGAFGASITVVGFVLTVESVAASFRSVQVLVNSLIWVAGILSVGVLHLFIFNWRLLYLCVVAPGLFSVVYFWLFPESIHWLIANGKTKGVKRYISRASRVNNVTLNLHSCQSDIVAPDQTPPHLSKAPRAKRNFLDLFRMPTLLLHLALNCYIFIVLNFVYWVLTLYSVKLHEQRMIGFFLSAVVEVPAGILAMLLLFCCGRRTVTVVALFGQTVSLGLTILVPQGSTSNLLLSLVAKVFNGVSWASEPLLLSEMAPTTVRNMMYGIVATVGEIGSVFAPYLDRIGDENVQKIVVTAMSVLAILFALVAPETSGRALPQDLADFDAGPCAAFLCRTLKRWRSGGETKKRRRKSNEGNALVEEGSSGERTALAEEAAAEDGGDEDGAVPAAEQRQRQQTNSNNNDDNASRTGQAIVGDEAVVVEQQPHTQPKMVAEGSGRSDPTADTAAHH</sequence>
<feature type="compositionally biased region" description="Low complexity" evidence="5">
    <location>
        <begin position="545"/>
        <end position="569"/>
    </location>
</feature>
<feature type="region of interest" description="Disordered" evidence="5">
    <location>
        <begin position="502"/>
        <end position="609"/>
    </location>
</feature>
<dbReference type="Gene3D" id="1.20.1250.20">
    <property type="entry name" value="MFS general substrate transporter like domains"/>
    <property type="match status" value="1"/>
</dbReference>
<proteinExistence type="predicted"/>
<feature type="domain" description="Major facilitator superfamily (MFS) profile" evidence="7">
    <location>
        <begin position="37"/>
        <end position="473"/>
    </location>
</feature>
<keyword evidence="4 6" id="KW-0472">Membrane</keyword>
<dbReference type="GO" id="GO:0016020">
    <property type="term" value="C:membrane"/>
    <property type="evidence" value="ECO:0007669"/>
    <property type="project" value="UniProtKB-SubCell"/>
</dbReference>
<organism evidence="8 9">
    <name type="scientific">Heterodera schachtii</name>
    <name type="common">Sugarbeet cyst nematode worm</name>
    <name type="synonym">Tylenchus schachtii</name>
    <dbReference type="NCBI Taxonomy" id="97005"/>
    <lineage>
        <taxon>Eukaryota</taxon>
        <taxon>Metazoa</taxon>
        <taxon>Ecdysozoa</taxon>
        <taxon>Nematoda</taxon>
        <taxon>Chromadorea</taxon>
        <taxon>Rhabditida</taxon>
        <taxon>Tylenchina</taxon>
        <taxon>Tylenchomorpha</taxon>
        <taxon>Tylenchoidea</taxon>
        <taxon>Heteroderidae</taxon>
        <taxon>Heteroderinae</taxon>
        <taxon>Heterodera</taxon>
    </lineage>
</organism>
<feature type="transmembrane region" description="Helical" evidence="6">
    <location>
        <begin position="154"/>
        <end position="176"/>
    </location>
</feature>
<dbReference type="PROSITE" id="PS50850">
    <property type="entry name" value="MFS"/>
    <property type="match status" value="1"/>
</dbReference>
<reference evidence="8 9" key="1">
    <citation type="submission" date="2024-10" db="EMBL/GenBank/DDBJ databases">
        <authorList>
            <person name="Kim D."/>
        </authorList>
    </citation>
    <scope>NUCLEOTIDE SEQUENCE [LARGE SCALE GENOMIC DNA]</scope>
    <source>
        <strain evidence="8">Taebaek</strain>
    </source>
</reference>
<dbReference type="Pfam" id="PF07690">
    <property type="entry name" value="MFS_1"/>
    <property type="match status" value="1"/>
</dbReference>
<evidence type="ECO:0000313" key="8">
    <source>
        <dbReference type="EMBL" id="KAL3090102.1"/>
    </source>
</evidence>
<evidence type="ECO:0000256" key="3">
    <source>
        <dbReference type="ARBA" id="ARBA00022989"/>
    </source>
</evidence>
<feature type="transmembrane region" description="Helical" evidence="6">
    <location>
        <begin position="188"/>
        <end position="208"/>
    </location>
</feature>
<feature type="transmembrane region" description="Helical" evidence="6">
    <location>
        <begin position="104"/>
        <end position="122"/>
    </location>
</feature>
<feature type="transmembrane region" description="Helical" evidence="6">
    <location>
        <begin position="214"/>
        <end position="233"/>
    </location>
</feature>
<dbReference type="SUPFAM" id="SSF103473">
    <property type="entry name" value="MFS general substrate transporter"/>
    <property type="match status" value="1"/>
</dbReference>
<evidence type="ECO:0000256" key="6">
    <source>
        <dbReference type="SAM" id="Phobius"/>
    </source>
</evidence>
<feature type="transmembrane region" description="Helical" evidence="6">
    <location>
        <begin position="335"/>
        <end position="357"/>
    </location>
</feature>
<evidence type="ECO:0000256" key="2">
    <source>
        <dbReference type="ARBA" id="ARBA00022692"/>
    </source>
</evidence>
<feature type="transmembrane region" description="Helical" evidence="6">
    <location>
        <begin position="364"/>
        <end position="384"/>
    </location>
</feature>
<evidence type="ECO:0000256" key="4">
    <source>
        <dbReference type="ARBA" id="ARBA00023136"/>
    </source>
</evidence>
<feature type="transmembrane region" description="Helical" evidence="6">
    <location>
        <begin position="36"/>
        <end position="59"/>
    </location>
</feature>
<keyword evidence="2 6" id="KW-0812">Transmembrane</keyword>
<feature type="compositionally biased region" description="Acidic residues" evidence="5">
    <location>
        <begin position="534"/>
        <end position="544"/>
    </location>
</feature>
<protein>
    <recommendedName>
        <fullName evidence="7">Major facilitator superfamily (MFS) profile domain-containing protein</fullName>
    </recommendedName>
</protein>
<dbReference type="InterPro" id="IPR011701">
    <property type="entry name" value="MFS"/>
</dbReference>
<comment type="subcellular location">
    <subcellularLocation>
        <location evidence="1">Membrane</location>
        <topology evidence="1">Multi-pass membrane protein</topology>
    </subcellularLocation>
</comment>
<comment type="caution">
    <text evidence="8">The sequence shown here is derived from an EMBL/GenBank/DDBJ whole genome shotgun (WGS) entry which is preliminary data.</text>
</comment>
<evidence type="ECO:0000256" key="1">
    <source>
        <dbReference type="ARBA" id="ARBA00004141"/>
    </source>
</evidence>
<keyword evidence="9" id="KW-1185">Reference proteome</keyword>
<feature type="transmembrane region" description="Helical" evidence="6">
    <location>
        <begin position="302"/>
        <end position="323"/>
    </location>
</feature>
<name>A0ABD2JHQ4_HETSC</name>
<feature type="compositionally biased region" description="Basic residues" evidence="5">
    <location>
        <begin position="502"/>
        <end position="511"/>
    </location>
</feature>
<dbReference type="EMBL" id="JBICCN010000143">
    <property type="protein sequence ID" value="KAL3090102.1"/>
    <property type="molecule type" value="Genomic_DNA"/>
</dbReference>
<feature type="transmembrane region" description="Helical" evidence="6">
    <location>
        <begin position="129"/>
        <end position="148"/>
    </location>
</feature>
<evidence type="ECO:0000313" key="9">
    <source>
        <dbReference type="Proteomes" id="UP001620645"/>
    </source>
</evidence>
<dbReference type="InterPro" id="IPR036259">
    <property type="entry name" value="MFS_trans_sf"/>
</dbReference>
<dbReference type="InterPro" id="IPR020846">
    <property type="entry name" value="MFS_dom"/>
</dbReference>
<dbReference type="AlphaFoldDB" id="A0ABD2JHQ4"/>